<accession>A0ACC2V5T7</accession>
<name>A0ACC2V5T7_9TREE</name>
<reference evidence="1" key="1">
    <citation type="submission" date="2023-04" db="EMBL/GenBank/DDBJ databases">
        <title>Draft Genome sequencing of Naganishia species isolated from polar environments using Oxford Nanopore Technology.</title>
        <authorList>
            <person name="Leo P."/>
            <person name="Venkateswaran K."/>
        </authorList>
    </citation>
    <scope>NUCLEOTIDE SEQUENCE</scope>
    <source>
        <strain evidence="1">MNA-CCFEE 5262</strain>
    </source>
</reference>
<comment type="caution">
    <text evidence="1">The sequence shown here is derived from an EMBL/GenBank/DDBJ whole genome shotgun (WGS) entry which is preliminary data.</text>
</comment>
<gene>
    <name evidence="1" type="ORF">QFC20_006996</name>
</gene>
<organism evidence="1 2">
    <name type="scientific">Naganishia adeliensis</name>
    <dbReference type="NCBI Taxonomy" id="92952"/>
    <lineage>
        <taxon>Eukaryota</taxon>
        <taxon>Fungi</taxon>
        <taxon>Dikarya</taxon>
        <taxon>Basidiomycota</taxon>
        <taxon>Agaricomycotina</taxon>
        <taxon>Tremellomycetes</taxon>
        <taxon>Filobasidiales</taxon>
        <taxon>Filobasidiaceae</taxon>
        <taxon>Naganishia</taxon>
    </lineage>
</organism>
<evidence type="ECO:0000313" key="1">
    <source>
        <dbReference type="EMBL" id="KAJ9094016.1"/>
    </source>
</evidence>
<sequence>MSSVNQPVSRKTPSTLGTGTILVTSVHPFNPSTQAPHILEPAGSISQFNSFEVPEAMCTLGQLTISPSQSSKDGDSTASEWIPIPIKRDQSPADFRKSIESHLRDHENVQVRFDSLSKVITASEPDAVTLRRLLGLPDAKEIEVDSRFAYSYRSTGETVGFLVYATPFLIGAASILAVLGRN</sequence>
<evidence type="ECO:0000313" key="2">
    <source>
        <dbReference type="Proteomes" id="UP001230649"/>
    </source>
</evidence>
<dbReference type="EMBL" id="JASBWS010000144">
    <property type="protein sequence ID" value="KAJ9094016.1"/>
    <property type="molecule type" value="Genomic_DNA"/>
</dbReference>
<proteinExistence type="predicted"/>
<protein>
    <submittedName>
        <fullName evidence="1">Uncharacterized protein</fullName>
    </submittedName>
</protein>
<keyword evidence="2" id="KW-1185">Reference proteome</keyword>
<dbReference type="Proteomes" id="UP001230649">
    <property type="component" value="Unassembled WGS sequence"/>
</dbReference>